<evidence type="ECO:0000313" key="6">
    <source>
        <dbReference type="EMBL" id="KZP18783.1"/>
    </source>
</evidence>
<dbReference type="EMBL" id="KV417569">
    <property type="protein sequence ID" value="KZP18783.1"/>
    <property type="molecule type" value="Genomic_DNA"/>
</dbReference>
<dbReference type="InterPro" id="IPR024047">
    <property type="entry name" value="MM3350-like_sf"/>
</dbReference>
<gene>
    <name evidence="6" type="ORF">FIBSPDRAFT_744914</name>
</gene>
<name>A0A166HER4_9AGAM</name>
<dbReference type="STRING" id="436010.A0A166HER4"/>
<evidence type="ECO:0000259" key="4">
    <source>
        <dbReference type="Pfam" id="PF01753"/>
    </source>
</evidence>
<keyword evidence="1" id="KW-0479">Metal-binding</keyword>
<dbReference type="InterPro" id="IPR012912">
    <property type="entry name" value="Plasmid_pRiA4b_Orf3-like"/>
</dbReference>
<reference evidence="6 7" key="1">
    <citation type="journal article" date="2016" name="Mol. Biol. Evol.">
        <title>Comparative Genomics of Early-Diverging Mushroom-Forming Fungi Provides Insights into the Origins of Lignocellulose Decay Capabilities.</title>
        <authorList>
            <person name="Nagy L.G."/>
            <person name="Riley R."/>
            <person name="Tritt A."/>
            <person name="Adam C."/>
            <person name="Daum C."/>
            <person name="Floudas D."/>
            <person name="Sun H."/>
            <person name="Yadav J.S."/>
            <person name="Pangilinan J."/>
            <person name="Larsson K.H."/>
            <person name="Matsuura K."/>
            <person name="Barry K."/>
            <person name="Labutti K."/>
            <person name="Kuo R."/>
            <person name="Ohm R.A."/>
            <person name="Bhattacharya S.S."/>
            <person name="Shirouzu T."/>
            <person name="Yoshinaga Y."/>
            <person name="Martin F.M."/>
            <person name="Grigoriev I.V."/>
            <person name="Hibbett D.S."/>
        </authorList>
    </citation>
    <scope>NUCLEOTIDE SEQUENCE [LARGE SCALE GENOMIC DNA]</scope>
    <source>
        <strain evidence="6 7">CBS 109695</strain>
    </source>
</reference>
<dbReference type="GO" id="GO:0008270">
    <property type="term" value="F:zinc ion binding"/>
    <property type="evidence" value="ECO:0007669"/>
    <property type="project" value="UniProtKB-KW"/>
</dbReference>
<organism evidence="6 7">
    <name type="scientific">Athelia psychrophila</name>
    <dbReference type="NCBI Taxonomy" id="1759441"/>
    <lineage>
        <taxon>Eukaryota</taxon>
        <taxon>Fungi</taxon>
        <taxon>Dikarya</taxon>
        <taxon>Basidiomycota</taxon>
        <taxon>Agaricomycotina</taxon>
        <taxon>Agaricomycetes</taxon>
        <taxon>Agaricomycetidae</taxon>
        <taxon>Atheliales</taxon>
        <taxon>Atheliaceae</taxon>
        <taxon>Athelia</taxon>
    </lineage>
</organism>
<dbReference type="InterPro" id="IPR002893">
    <property type="entry name" value="Znf_MYND"/>
</dbReference>
<dbReference type="Gene3D" id="3.10.290.30">
    <property type="entry name" value="MM3350-like"/>
    <property type="match status" value="1"/>
</dbReference>
<evidence type="ECO:0000313" key="7">
    <source>
        <dbReference type="Proteomes" id="UP000076532"/>
    </source>
</evidence>
<feature type="domain" description="Plasmid pRiA4b Orf3-like" evidence="5">
    <location>
        <begin position="54"/>
        <end position="179"/>
    </location>
</feature>
<proteinExistence type="predicted"/>
<keyword evidence="3" id="KW-0862">Zinc</keyword>
<dbReference type="Pfam" id="PF01753">
    <property type="entry name" value="zf-MYND"/>
    <property type="match status" value="1"/>
</dbReference>
<evidence type="ECO:0000256" key="1">
    <source>
        <dbReference type="ARBA" id="ARBA00022723"/>
    </source>
</evidence>
<dbReference type="SUPFAM" id="SSF159941">
    <property type="entry name" value="MM3350-like"/>
    <property type="match status" value="1"/>
</dbReference>
<keyword evidence="7" id="KW-1185">Reference proteome</keyword>
<dbReference type="SUPFAM" id="SSF144232">
    <property type="entry name" value="HIT/MYND zinc finger-like"/>
    <property type="match status" value="1"/>
</dbReference>
<keyword evidence="2" id="KW-0863">Zinc-finger</keyword>
<accession>A0A166HER4</accession>
<protein>
    <submittedName>
        <fullName evidence="6">Uncharacterized protein</fullName>
    </submittedName>
</protein>
<evidence type="ECO:0000256" key="2">
    <source>
        <dbReference type="ARBA" id="ARBA00022771"/>
    </source>
</evidence>
<dbReference type="AlphaFoldDB" id="A0A166HER4"/>
<sequence>MSTPLECARVACSNAGTSRCTGCKGAEPETLYCSVECQTRDWKMFHKTFCGKKAYTFELTLIGSSDPVISRTFDVPSWFTFRQMHYTLQYTMGPWMQTHLHDFYFEKMTPAEEKNRNLLSPRKPLLKISSKGDLEVDTFPKQDETKIKLSDVYEPTGRLRDVVAPGGELATLIYLYDFGVCLHLL</sequence>
<evidence type="ECO:0000256" key="3">
    <source>
        <dbReference type="ARBA" id="ARBA00022833"/>
    </source>
</evidence>
<evidence type="ECO:0000259" key="5">
    <source>
        <dbReference type="Pfam" id="PF07929"/>
    </source>
</evidence>
<dbReference type="Gene3D" id="6.10.140.2220">
    <property type="match status" value="1"/>
</dbReference>
<dbReference type="Proteomes" id="UP000076532">
    <property type="component" value="Unassembled WGS sequence"/>
</dbReference>
<feature type="domain" description="MYND-type" evidence="4">
    <location>
        <begin position="12"/>
        <end position="50"/>
    </location>
</feature>
<dbReference type="Pfam" id="PF07929">
    <property type="entry name" value="PRiA4_ORF3"/>
    <property type="match status" value="1"/>
</dbReference>
<dbReference type="OrthoDB" id="407198at2759"/>